<dbReference type="PANTHER" id="PTHR23155:SF1152">
    <property type="entry name" value="AAA+ ATPASE DOMAIN-CONTAINING PROTEIN"/>
    <property type="match status" value="1"/>
</dbReference>
<keyword evidence="12" id="KW-0175">Coiled coil</keyword>
<dbReference type="InterPro" id="IPR032675">
    <property type="entry name" value="LRR_dom_sf"/>
</dbReference>
<dbReference type="InterPro" id="IPR002182">
    <property type="entry name" value="NB-ARC"/>
</dbReference>
<dbReference type="GO" id="GO:0051607">
    <property type="term" value="P:defense response to virus"/>
    <property type="evidence" value="ECO:0007669"/>
    <property type="project" value="UniProtKB-ARBA"/>
</dbReference>
<dbReference type="KEGG" id="cann:107863021"/>
<dbReference type="GO" id="GO:0005524">
    <property type="term" value="F:ATP binding"/>
    <property type="evidence" value="ECO:0007669"/>
    <property type="project" value="UniProtKB-KW"/>
</dbReference>
<sequence length="860" mass="98644">MVDAIVSFAVQKLGNFLIEEANVRLSLKGNVFWLQSQLIKMLKFLKYAEDQQVKDPMVLQYVFDIRNIANEAVAILETYSMAGDQREDHGCASRLKSCTCKCRKETKLNNVGKEIESLRQRLEAIAHERDTYDIRSIKNAGEGPSNLPNNQSARDRKLRITDSFVDDQDLTFVGNQDAVERLLAELLKEEPRRSVISIYGMGGLGKTTLARNIYTSPKIVSTFETRAWIYVSQEYNTMDLLMDIIKSIRGCNKETIDLLERMTERDLRIHLRDQLKDCKYLLVIDDVWQREAWESLKRAFPDDKKGSRVIITTRKEDVSERADDKDFAHRLRFLSKAESWDLFCRKLLDIRTMAPAMKRLARDMVDKCGGLPLAIVVLSGLLSHKKDLEEWQQVKDHLWHNITEAGTSQISHILSLSYNDLPTELKQCFLYFGTFPENQVVHSDNIIWLWMAEGLVPRGETRMEDVAEGFLNELIRRNLIQVRHTFWGKVTECRIHGLLRDLVVKKALEINFFGIYDPINHSISPLCLRHAIHGEAQKYLSLDLSKTKLRSVMFLHPDFSNTNLIKFHKVFQHLYVLYLENHSVSDELPDVIGSLSQLKFLRVTDISTLPSSIGKLKNLQTIHVNDYGQLCQLPPETVDLINLRHLVAPYSKPLKRVSKLESLQVLEGISCDQWKDDDPVGLVNLRKLSMYDIKESYSLNNISSLQNLSTLVLSCKPDESFPDLEFLSPCQHLHKLWLDGGIKKLPSSGPLLDSITMLVLQYSNLMDDPMPILGKLPNLRNLDFVAAYGGRDITCNDNSFCQLEFLRLDDLPKLDSWHLPTSSMPLIKGLGIHDCPKLKEIPERLKDIPKLERLQGIHLV</sequence>
<comment type="function">
    <text evidence="1">Confers resistance to late blight (Phytophthora infestans) races carrying the avirulence gene Avr1. Resistance proteins guard the plant against pathogens that contain an appropriate avirulence protein via an indirect interaction with this avirulence protein. That triggers a defense system including the hypersensitive response, which restricts the pathogen growth.</text>
</comment>
<dbReference type="GO" id="GO:0043531">
    <property type="term" value="F:ADP binding"/>
    <property type="evidence" value="ECO:0007669"/>
    <property type="project" value="InterPro"/>
</dbReference>
<dbReference type="SUPFAM" id="SSF52540">
    <property type="entry name" value="P-loop containing nucleoside triphosphate hydrolases"/>
    <property type="match status" value="1"/>
</dbReference>
<dbReference type="InterPro" id="IPR044974">
    <property type="entry name" value="Disease_R_plants"/>
</dbReference>
<dbReference type="EMBL" id="AYRZ02000005">
    <property type="protein sequence ID" value="PHT81109.1"/>
    <property type="molecule type" value="Genomic_DNA"/>
</dbReference>
<evidence type="ECO:0000256" key="7">
    <source>
        <dbReference type="ARBA" id="ARBA00022667"/>
    </source>
</evidence>
<name>A0A1U8G6C6_CAPAN</name>
<dbReference type="Pfam" id="PF23598">
    <property type="entry name" value="LRR_14"/>
    <property type="match status" value="1"/>
</dbReference>
<dbReference type="Gene3D" id="1.20.5.4130">
    <property type="match status" value="1"/>
</dbReference>
<accession>A0A1U8G6C6</accession>
<comment type="subcellular location">
    <subcellularLocation>
        <location evidence="3">Cytoplasm</location>
    </subcellularLocation>
    <subcellularLocation>
        <location evidence="2">Membrane</location>
        <topology evidence="2">Peripheral membrane protein</topology>
    </subcellularLocation>
</comment>
<evidence type="ECO:0000256" key="13">
    <source>
        <dbReference type="ARBA" id="ARBA00023136"/>
    </source>
</evidence>
<feature type="domain" description="Disease resistance N-terminal" evidence="15">
    <location>
        <begin position="5"/>
        <end position="90"/>
    </location>
</feature>
<keyword evidence="13" id="KW-0472">Membrane</keyword>
<feature type="domain" description="Disease resistance protein winged helix" evidence="16">
    <location>
        <begin position="435"/>
        <end position="503"/>
    </location>
</feature>
<dbReference type="FunFam" id="1.10.10.10:FF:000322">
    <property type="entry name" value="Probable disease resistance protein At1g63360"/>
    <property type="match status" value="1"/>
</dbReference>
<evidence type="ECO:0000256" key="12">
    <source>
        <dbReference type="ARBA" id="ARBA00023054"/>
    </source>
</evidence>
<evidence type="ECO:0000256" key="6">
    <source>
        <dbReference type="ARBA" id="ARBA00022614"/>
    </source>
</evidence>
<dbReference type="Gramene" id="PHT81109">
    <property type="protein sequence ID" value="PHT81109"/>
    <property type="gene ID" value="T459_14124"/>
</dbReference>
<dbReference type="SMR" id="A0A1U8G6C6"/>
<keyword evidence="5" id="KW-0963">Cytoplasm</keyword>
<dbReference type="Proteomes" id="UP000222542">
    <property type="component" value="Unassembled WGS sequence"/>
</dbReference>
<evidence type="ECO:0000256" key="4">
    <source>
        <dbReference type="ARBA" id="ARBA00008894"/>
    </source>
</evidence>
<evidence type="ECO:0000313" key="19">
    <source>
        <dbReference type="Proteomes" id="UP000222542"/>
    </source>
</evidence>
<dbReference type="Pfam" id="PF00931">
    <property type="entry name" value="NB-ARC"/>
    <property type="match status" value="1"/>
</dbReference>
<evidence type="ECO:0000256" key="2">
    <source>
        <dbReference type="ARBA" id="ARBA00004170"/>
    </source>
</evidence>
<gene>
    <name evidence="18" type="ORF">T459_14124</name>
</gene>
<feature type="domain" description="NB-ARC" evidence="14">
    <location>
        <begin position="176"/>
        <end position="347"/>
    </location>
</feature>
<dbReference type="InterPro" id="IPR058922">
    <property type="entry name" value="WHD_DRP"/>
</dbReference>
<dbReference type="InterPro" id="IPR041118">
    <property type="entry name" value="Rx_N"/>
</dbReference>
<reference evidence="18 19" key="1">
    <citation type="journal article" date="2014" name="Nat. Genet.">
        <title>Genome sequence of the hot pepper provides insights into the evolution of pungency in Capsicum species.</title>
        <authorList>
            <person name="Kim S."/>
            <person name="Park M."/>
            <person name="Yeom S.I."/>
            <person name="Kim Y.M."/>
            <person name="Lee J.M."/>
            <person name="Lee H.A."/>
            <person name="Seo E."/>
            <person name="Choi J."/>
            <person name="Cheong K."/>
            <person name="Kim K.T."/>
            <person name="Jung K."/>
            <person name="Lee G.W."/>
            <person name="Oh S.K."/>
            <person name="Bae C."/>
            <person name="Kim S.B."/>
            <person name="Lee H.Y."/>
            <person name="Kim S.Y."/>
            <person name="Kim M.S."/>
            <person name="Kang B.C."/>
            <person name="Jo Y.D."/>
            <person name="Yang H.B."/>
            <person name="Jeong H.J."/>
            <person name="Kang W.H."/>
            <person name="Kwon J.K."/>
            <person name="Shin C."/>
            <person name="Lim J.Y."/>
            <person name="Park J.H."/>
            <person name="Huh J.H."/>
            <person name="Kim J.S."/>
            <person name="Kim B.D."/>
            <person name="Cohen O."/>
            <person name="Paran I."/>
            <person name="Suh M.C."/>
            <person name="Lee S.B."/>
            <person name="Kim Y.K."/>
            <person name="Shin Y."/>
            <person name="Noh S.J."/>
            <person name="Park J."/>
            <person name="Seo Y.S."/>
            <person name="Kwon S.Y."/>
            <person name="Kim H.A."/>
            <person name="Park J.M."/>
            <person name="Kim H.J."/>
            <person name="Choi S.B."/>
            <person name="Bosland P.W."/>
            <person name="Reeves G."/>
            <person name="Jo S.H."/>
            <person name="Lee B.W."/>
            <person name="Cho H.T."/>
            <person name="Choi H.S."/>
            <person name="Lee M.S."/>
            <person name="Yu Y."/>
            <person name="Do Choi Y."/>
            <person name="Park B.S."/>
            <person name="van Deynze A."/>
            <person name="Ashrafi H."/>
            <person name="Hill T."/>
            <person name="Kim W.T."/>
            <person name="Pai H.S."/>
            <person name="Ahn H.K."/>
            <person name="Yeam I."/>
            <person name="Giovannoni J.J."/>
            <person name="Rose J.K."/>
            <person name="Sorensen I."/>
            <person name="Lee S.J."/>
            <person name="Kim R.W."/>
            <person name="Choi I.Y."/>
            <person name="Choi B.S."/>
            <person name="Lim J.S."/>
            <person name="Lee Y.H."/>
            <person name="Choi D."/>
        </authorList>
    </citation>
    <scope>NUCLEOTIDE SEQUENCE [LARGE SCALE GENOMIC DNA]</scope>
    <source>
        <strain evidence="19">cv. CM334</strain>
    </source>
</reference>
<keyword evidence="6" id="KW-0433">Leucine-rich repeat</keyword>
<dbReference type="InterPro" id="IPR038005">
    <property type="entry name" value="RX-like_CC"/>
</dbReference>
<evidence type="ECO:0000256" key="5">
    <source>
        <dbReference type="ARBA" id="ARBA00022490"/>
    </source>
</evidence>
<dbReference type="GO" id="GO:0009626">
    <property type="term" value="P:plant-type hypersensitive response"/>
    <property type="evidence" value="ECO:0007669"/>
    <property type="project" value="UniProtKB-KW"/>
</dbReference>
<dbReference type="GO" id="GO:0016020">
    <property type="term" value="C:membrane"/>
    <property type="evidence" value="ECO:0007669"/>
    <property type="project" value="UniProtKB-SubCell"/>
</dbReference>
<keyword evidence="19" id="KW-1185">Reference proteome</keyword>
<evidence type="ECO:0000259" key="17">
    <source>
        <dbReference type="Pfam" id="PF23598"/>
    </source>
</evidence>
<dbReference type="InterPro" id="IPR027417">
    <property type="entry name" value="P-loop_NTPase"/>
</dbReference>
<evidence type="ECO:0000313" key="18">
    <source>
        <dbReference type="EMBL" id="PHT81109.1"/>
    </source>
</evidence>
<dbReference type="Gene3D" id="3.40.50.300">
    <property type="entry name" value="P-loop containing nucleotide triphosphate hydrolases"/>
    <property type="match status" value="1"/>
</dbReference>
<organism evidence="18 19">
    <name type="scientific">Capsicum annuum</name>
    <name type="common">Capsicum pepper</name>
    <dbReference type="NCBI Taxonomy" id="4072"/>
    <lineage>
        <taxon>Eukaryota</taxon>
        <taxon>Viridiplantae</taxon>
        <taxon>Streptophyta</taxon>
        <taxon>Embryophyta</taxon>
        <taxon>Tracheophyta</taxon>
        <taxon>Spermatophyta</taxon>
        <taxon>Magnoliopsida</taxon>
        <taxon>eudicotyledons</taxon>
        <taxon>Gunneridae</taxon>
        <taxon>Pentapetalae</taxon>
        <taxon>asterids</taxon>
        <taxon>lamiids</taxon>
        <taxon>Solanales</taxon>
        <taxon>Solanaceae</taxon>
        <taxon>Solanoideae</taxon>
        <taxon>Capsiceae</taxon>
        <taxon>Capsicum</taxon>
    </lineage>
</organism>
<evidence type="ECO:0000256" key="1">
    <source>
        <dbReference type="ARBA" id="ARBA00002074"/>
    </source>
</evidence>
<dbReference type="InterPro" id="IPR036388">
    <property type="entry name" value="WH-like_DNA-bd_sf"/>
</dbReference>
<reference evidence="18 19" key="2">
    <citation type="journal article" date="2017" name="Genome Biol.">
        <title>New reference genome sequences of hot pepper reveal the massive evolution of plant disease-resistance genes by retroduplication.</title>
        <authorList>
            <person name="Kim S."/>
            <person name="Park J."/>
            <person name="Yeom S.I."/>
            <person name="Kim Y.M."/>
            <person name="Seo E."/>
            <person name="Kim K.T."/>
            <person name="Kim M.S."/>
            <person name="Lee J.M."/>
            <person name="Cheong K."/>
            <person name="Shin H.S."/>
            <person name="Kim S.B."/>
            <person name="Han K."/>
            <person name="Lee J."/>
            <person name="Park M."/>
            <person name="Lee H.A."/>
            <person name="Lee H.Y."/>
            <person name="Lee Y."/>
            <person name="Oh S."/>
            <person name="Lee J.H."/>
            <person name="Choi E."/>
            <person name="Choi E."/>
            <person name="Lee S.E."/>
            <person name="Jeon J."/>
            <person name="Kim H."/>
            <person name="Choi G."/>
            <person name="Song H."/>
            <person name="Lee J."/>
            <person name="Lee S.C."/>
            <person name="Kwon J.K."/>
            <person name="Lee H.Y."/>
            <person name="Koo N."/>
            <person name="Hong Y."/>
            <person name="Kim R.W."/>
            <person name="Kang W.H."/>
            <person name="Huh J.H."/>
            <person name="Kang B.C."/>
            <person name="Yang T.J."/>
            <person name="Lee Y.H."/>
            <person name="Bennetzen J.L."/>
            <person name="Choi D."/>
        </authorList>
    </citation>
    <scope>NUCLEOTIDE SEQUENCE [LARGE SCALE GENOMIC DNA]</scope>
    <source>
        <strain evidence="19">cv. CM334</strain>
    </source>
</reference>
<evidence type="ECO:0000256" key="9">
    <source>
        <dbReference type="ARBA" id="ARBA00022741"/>
    </source>
</evidence>
<accession>A0A2G2ZGH6</accession>
<dbReference type="CDD" id="cd14798">
    <property type="entry name" value="RX-CC_like"/>
    <property type="match status" value="1"/>
</dbReference>
<evidence type="ECO:0000256" key="10">
    <source>
        <dbReference type="ARBA" id="ARBA00022821"/>
    </source>
</evidence>
<evidence type="ECO:0008006" key="20">
    <source>
        <dbReference type="Google" id="ProtNLM"/>
    </source>
</evidence>
<dbReference type="OrthoDB" id="646178at2759"/>
<evidence type="ECO:0000259" key="14">
    <source>
        <dbReference type="Pfam" id="PF00931"/>
    </source>
</evidence>
<dbReference type="FunFam" id="1.10.8.430:FF:000003">
    <property type="entry name" value="Probable disease resistance protein At5g66910"/>
    <property type="match status" value="1"/>
</dbReference>
<keyword evidence="8" id="KW-0677">Repeat</keyword>
<dbReference type="PRINTS" id="PR00364">
    <property type="entry name" value="DISEASERSIST"/>
</dbReference>
<evidence type="ECO:0000259" key="16">
    <source>
        <dbReference type="Pfam" id="PF23559"/>
    </source>
</evidence>
<evidence type="ECO:0000259" key="15">
    <source>
        <dbReference type="Pfam" id="PF18052"/>
    </source>
</evidence>
<evidence type="ECO:0000256" key="8">
    <source>
        <dbReference type="ARBA" id="ARBA00022737"/>
    </source>
</evidence>
<comment type="similarity">
    <text evidence="4">Belongs to the disease resistance NB-LRR family.</text>
</comment>
<dbReference type="PANTHER" id="PTHR23155">
    <property type="entry name" value="DISEASE RESISTANCE PROTEIN RP"/>
    <property type="match status" value="1"/>
</dbReference>
<keyword evidence="10" id="KW-0611">Plant defense</keyword>
<feature type="domain" description="Disease resistance R13L4/SHOC-2-like LRR" evidence="17">
    <location>
        <begin position="548"/>
        <end position="833"/>
    </location>
</feature>
<dbReference type="AlphaFoldDB" id="A0A1U8G6C6"/>
<evidence type="ECO:0000256" key="3">
    <source>
        <dbReference type="ARBA" id="ARBA00004496"/>
    </source>
</evidence>
<dbReference type="FunFam" id="3.40.50.300:FF:001091">
    <property type="entry name" value="Probable disease resistance protein At1g61300"/>
    <property type="match status" value="1"/>
</dbReference>
<dbReference type="OMA" id="IAHERDT"/>
<keyword evidence="7" id="KW-0381">Hypersensitive response</keyword>
<keyword evidence="9" id="KW-0547">Nucleotide-binding</keyword>
<protein>
    <recommendedName>
        <fullName evidence="20">Disease resistance protein RPP13-like</fullName>
    </recommendedName>
</protein>
<dbReference type="Gene3D" id="1.10.10.10">
    <property type="entry name" value="Winged helix-like DNA-binding domain superfamily/Winged helix DNA-binding domain"/>
    <property type="match status" value="1"/>
</dbReference>
<dbReference type="InterPro" id="IPR055414">
    <property type="entry name" value="LRR_R13L4/SHOC2-like"/>
</dbReference>
<dbReference type="SUPFAM" id="SSF52058">
    <property type="entry name" value="L domain-like"/>
    <property type="match status" value="1"/>
</dbReference>
<dbReference type="GO" id="GO:0005737">
    <property type="term" value="C:cytoplasm"/>
    <property type="evidence" value="ECO:0007669"/>
    <property type="project" value="UniProtKB-SubCell"/>
</dbReference>
<proteinExistence type="inferred from homology"/>
<dbReference type="Pfam" id="PF18052">
    <property type="entry name" value="Rx_N"/>
    <property type="match status" value="1"/>
</dbReference>
<keyword evidence="11" id="KW-0067">ATP-binding</keyword>
<dbReference type="Gene3D" id="1.10.8.430">
    <property type="entry name" value="Helical domain of apoptotic protease-activating factors"/>
    <property type="match status" value="1"/>
</dbReference>
<dbReference type="InterPro" id="IPR042197">
    <property type="entry name" value="Apaf_helical"/>
</dbReference>
<dbReference type="Pfam" id="PF23559">
    <property type="entry name" value="WHD_DRP"/>
    <property type="match status" value="1"/>
</dbReference>
<dbReference type="Gene3D" id="3.80.10.10">
    <property type="entry name" value="Ribonuclease Inhibitor"/>
    <property type="match status" value="2"/>
</dbReference>
<comment type="caution">
    <text evidence="18">The sequence shown here is derived from an EMBL/GenBank/DDBJ whole genome shotgun (WGS) entry which is preliminary data.</text>
</comment>
<evidence type="ECO:0000256" key="11">
    <source>
        <dbReference type="ARBA" id="ARBA00022840"/>
    </source>
</evidence>